<dbReference type="SUPFAM" id="SSF47781">
    <property type="entry name" value="RuvA domain 2-like"/>
    <property type="match status" value="1"/>
</dbReference>
<dbReference type="RefSeq" id="WP_114299632.1">
    <property type="nucleotide sequence ID" value="NZ_QPJT01000031.1"/>
</dbReference>
<evidence type="ECO:0000256" key="6">
    <source>
        <dbReference type="ARBA" id="ARBA00022763"/>
    </source>
</evidence>
<dbReference type="InterPro" id="IPR038331">
    <property type="entry name" value="DisA_sf"/>
</dbReference>
<keyword evidence="8 11" id="KW-0460">Magnesium</keyword>
<sequence length="360" mass="40828">MREERFKDSDIIDVLKMMAPGTPLREGLENILRARTGALVVIGDSKEVMEVVDGGFFINKEYTPAHLYELAKMDGAIILSKDVKKILYANALLIPDPSIPTEETGTRHKSAERVSKQTGEIVISISQRRNIITLYMDSSKYILKDTASILAKANQAIQTLEKYKSVLNDAMTNLSVLEFEDIVTLDDVSLVIQRTEMVMRIGAEIDRYICELGNEGRLVSMQLEELLLNIEKYGLLVIEDYMIPVDNKTREDVMKQIQSLKYDDLMDLSFICRAMGYYGGNNSFDINVSPRGYRIMNNIPRVPSGVVKKLVDAFLNLQGILKATIEQLDEVEGIGEVRARMIKEGLRRVQDQLLIDRRHF</sequence>
<comment type="similarity">
    <text evidence="11">Belongs to the DisA family.</text>
</comment>
<dbReference type="Gene3D" id="1.10.150.20">
    <property type="entry name" value="5' to 3' exonuclease, C-terminal subdomain"/>
    <property type="match status" value="1"/>
</dbReference>
<dbReference type="Pfam" id="PF02457">
    <property type="entry name" value="DAC"/>
    <property type="match status" value="1"/>
</dbReference>
<keyword evidence="4 11" id="KW-0548">Nucleotidyltransferase</keyword>
<evidence type="ECO:0000256" key="9">
    <source>
        <dbReference type="ARBA" id="ARBA00023125"/>
    </source>
</evidence>
<dbReference type="EMBL" id="QPJT01000031">
    <property type="protein sequence ID" value="RCX09973.1"/>
    <property type="molecule type" value="Genomic_DNA"/>
</dbReference>
<name>A0A369ALH8_9FIRM</name>
<comment type="function">
    <text evidence="11">Participates in a DNA-damage check-point that is active prior to asymmetric division when DNA is damaged. DisA forms globular foci that rapidly scan along the chromosomes during sporulation, searching for lesions. When a lesion is present, DisA pauses at the lesion site. This triggers a cellular response that culminates in a temporary block in sporulation initiation.</text>
</comment>
<evidence type="ECO:0000256" key="2">
    <source>
        <dbReference type="ARBA" id="ARBA00001946"/>
    </source>
</evidence>
<evidence type="ECO:0000256" key="10">
    <source>
        <dbReference type="ARBA" id="ARBA00023204"/>
    </source>
</evidence>
<evidence type="ECO:0000313" key="14">
    <source>
        <dbReference type="Proteomes" id="UP000253034"/>
    </source>
</evidence>
<evidence type="ECO:0000256" key="4">
    <source>
        <dbReference type="ARBA" id="ARBA00022695"/>
    </source>
</evidence>
<dbReference type="InterPro" id="IPR000445">
    <property type="entry name" value="HhH_motif"/>
</dbReference>
<feature type="domain" description="DAC" evidence="12">
    <location>
        <begin position="8"/>
        <end position="146"/>
    </location>
</feature>
<dbReference type="Pfam" id="PF10635">
    <property type="entry name" value="DisA-linker"/>
    <property type="match status" value="1"/>
</dbReference>
<comment type="caution">
    <text evidence="13">The sequence shown here is derived from an EMBL/GenBank/DDBJ whole genome shotgun (WGS) entry which is preliminary data.</text>
</comment>
<comment type="subunit">
    <text evidence="11">Homooctamer.</text>
</comment>
<dbReference type="InterPro" id="IPR010994">
    <property type="entry name" value="RuvA_2-like"/>
</dbReference>
<evidence type="ECO:0000256" key="11">
    <source>
        <dbReference type="HAMAP-Rule" id="MF_01438"/>
    </source>
</evidence>
<dbReference type="EC" id="2.7.7.85" evidence="11"/>
<dbReference type="AlphaFoldDB" id="A0A369ALH8"/>
<evidence type="ECO:0000313" key="13">
    <source>
        <dbReference type="EMBL" id="RCX09973.1"/>
    </source>
</evidence>
<evidence type="ECO:0000256" key="8">
    <source>
        <dbReference type="ARBA" id="ARBA00022842"/>
    </source>
</evidence>
<comment type="function">
    <text evidence="11">Has also diadenylate cyclase activity, catalyzing the condensation of 2 ATP molecules into cyclic di-AMP (c-di-AMP). c-di-AMP acts as a signaling molecule that couples DNA integrity with progression of sporulation. The rise in c-di-AMP level generated by DisA while scanning the chromosome, operates as a positive signal that advances sporulation; upon encountering a lesion, the DisA focus arrests at the damaged site and halts c-di-AMP synthesis.</text>
</comment>
<reference evidence="13 14" key="1">
    <citation type="submission" date="2018-07" db="EMBL/GenBank/DDBJ databases">
        <title>Genomic Encyclopedia of Type Strains, Phase IV (KMG-IV): sequencing the most valuable type-strain genomes for metagenomic binning, comparative biology and taxonomic classification.</title>
        <authorList>
            <person name="Goeker M."/>
        </authorList>
    </citation>
    <scope>NUCLEOTIDE SEQUENCE [LARGE SCALE GENOMIC DNA]</scope>
    <source>
        <strain evidence="13 14">DSM 27016</strain>
    </source>
</reference>
<evidence type="ECO:0000256" key="7">
    <source>
        <dbReference type="ARBA" id="ARBA00022840"/>
    </source>
</evidence>
<evidence type="ECO:0000256" key="3">
    <source>
        <dbReference type="ARBA" id="ARBA00022679"/>
    </source>
</evidence>
<dbReference type="PROSITE" id="PS51794">
    <property type="entry name" value="DAC"/>
    <property type="match status" value="1"/>
</dbReference>
<feature type="binding site" evidence="11">
    <location>
        <position position="93"/>
    </location>
    <ligand>
        <name>ATP</name>
        <dbReference type="ChEBI" id="CHEBI:30616"/>
    </ligand>
</feature>
<keyword evidence="3 11" id="KW-0808">Transferase</keyword>
<dbReference type="Gene3D" id="1.20.1260.110">
    <property type="entry name" value="DNA integrity scanning linker region"/>
    <property type="match status" value="1"/>
</dbReference>
<dbReference type="GO" id="GO:0106408">
    <property type="term" value="F:diadenylate cyclase activity"/>
    <property type="evidence" value="ECO:0007669"/>
    <property type="project" value="UniProtKB-EC"/>
</dbReference>
<dbReference type="InterPro" id="IPR003390">
    <property type="entry name" value="DNA_integrity_scan_DisA_N"/>
</dbReference>
<keyword evidence="7 11" id="KW-0067">ATP-binding</keyword>
<feature type="binding site" evidence="11">
    <location>
        <begin position="106"/>
        <end position="110"/>
    </location>
    <ligand>
        <name>ATP</name>
        <dbReference type="ChEBI" id="CHEBI:30616"/>
    </ligand>
</feature>
<dbReference type="GO" id="GO:0016787">
    <property type="term" value="F:hydrolase activity"/>
    <property type="evidence" value="ECO:0007669"/>
    <property type="project" value="UniProtKB-ARBA"/>
</dbReference>
<dbReference type="SUPFAM" id="SSF143597">
    <property type="entry name" value="YojJ-like"/>
    <property type="match status" value="1"/>
</dbReference>
<keyword evidence="9 11" id="KW-0238">DNA-binding</keyword>
<accession>A0A369ALH8</accession>
<dbReference type="GO" id="GO:0140097">
    <property type="term" value="F:catalytic activity, acting on DNA"/>
    <property type="evidence" value="ECO:0007669"/>
    <property type="project" value="UniProtKB-ARBA"/>
</dbReference>
<organism evidence="13 14">
    <name type="scientific">Anaerobacterium chartisolvens</name>
    <dbReference type="NCBI Taxonomy" id="1297424"/>
    <lineage>
        <taxon>Bacteria</taxon>
        <taxon>Bacillati</taxon>
        <taxon>Bacillota</taxon>
        <taxon>Clostridia</taxon>
        <taxon>Eubacteriales</taxon>
        <taxon>Oscillospiraceae</taxon>
        <taxon>Anaerobacterium</taxon>
    </lineage>
</organism>
<dbReference type="GO" id="GO:0003677">
    <property type="term" value="F:DNA binding"/>
    <property type="evidence" value="ECO:0007669"/>
    <property type="project" value="UniProtKB-UniRule"/>
</dbReference>
<dbReference type="InterPro" id="IPR050338">
    <property type="entry name" value="DisA"/>
</dbReference>
<keyword evidence="14" id="KW-1185">Reference proteome</keyword>
<keyword evidence="10 11" id="KW-0234">DNA repair</keyword>
<dbReference type="Gene3D" id="3.40.1700.10">
    <property type="entry name" value="DNA integrity scanning protein, DisA, N-terminal domain"/>
    <property type="match status" value="1"/>
</dbReference>
<dbReference type="FunFam" id="3.40.1700.10:FF:000001">
    <property type="entry name" value="DNA integrity scanning protein DisA"/>
    <property type="match status" value="1"/>
</dbReference>
<dbReference type="Pfam" id="PF00633">
    <property type="entry name" value="HHH"/>
    <property type="match status" value="1"/>
</dbReference>
<feature type="binding site" evidence="11">
    <location>
        <position position="75"/>
    </location>
    <ligand>
        <name>ATP</name>
        <dbReference type="ChEBI" id="CHEBI:30616"/>
    </ligand>
</feature>
<gene>
    <name evidence="11" type="primary">disA</name>
    <name evidence="13" type="ORF">DFR58_13117</name>
</gene>
<protein>
    <recommendedName>
        <fullName evidence="11">DNA integrity scanning protein DisA</fullName>
    </recommendedName>
    <alternativeName>
        <fullName evidence="11">Cyclic di-AMP synthase</fullName>
        <shortName evidence="11">c-di-AMP synthase</shortName>
    </alternativeName>
    <alternativeName>
        <fullName evidence="11">Diadenylate cyclase</fullName>
        <ecNumber evidence="11">2.7.7.85</ecNumber>
    </alternativeName>
</protein>
<dbReference type="PANTHER" id="PTHR34185">
    <property type="entry name" value="DIADENYLATE CYCLASE"/>
    <property type="match status" value="1"/>
</dbReference>
<evidence type="ECO:0000256" key="5">
    <source>
        <dbReference type="ARBA" id="ARBA00022741"/>
    </source>
</evidence>
<dbReference type="InterPro" id="IPR023763">
    <property type="entry name" value="DNA_integrity_scanning_protein"/>
</dbReference>
<dbReference type="OrthoDB" id="41841at2"/>
<dbReference type="PANTHER" id="PTHR34185:SF3">
    <property type="entry name" value="DNA INTEGRITY SCANNING PROTEIN DISA"/>
    <property type="match status" value="1"/>
</dbReference>
<proteinExistence type="inferred from homology"/>
<dbReference type="GO" id="GO:0005524">
    <property type="term" value="F:ATP binding"/>
    <property type="evidence" value="ECO:0007669"/>
    <property type="project" value="UniProtKB-UniRule"/>
</dbReference>
<dbReference type="GO" id="GO:0006281">
    <property type="term" value="P:DNA repair"/>
    <property type="evidence" value="ECO:0007669"/>
    <property type="project" value="UniProtKB-UniRule"/>
</dbReference>
<dbReference type="GO" id="GO:0004016">
    <property type="term" value="F:adenylate cyclase activity"/>
    <property type="evidence" value="ECO:0007669"/>
    <property type="project" value="TreeGrafter"/>
</dbReference>
<comment type="catalytic activity">
    <reaction evidence="1 11">
        <text>2 ATP = 3',3'-c-di-AMP + 2 diphosphate</text>
        <dbReference type="Rhea" id="RHEA:35655"/>
        <dbReference type="ChEBI" id="CHEBI:30616"/>
        <dbReference type="ChEBI" id="CHEBI:33019"/>
        <dbReference type="ChEBI" id="CHEBI:71500"/>
        <dbReference type="EC" id="2.7.7.85"/>
    </reaction>
</comment>
<comment type="cofactor">
    <cofactor evidence="2 11">
        <name>Mg(2+)</name>
        <dbReference type="ChEBI" id="CHEBI:18420"/>
    </cofactor>
</comment>
<keyword evidence="5 11" id="KW-0547">Nucleotide-binding</keyword>
<dbReference type="InterPro" id="IPR036888">
    <property type="entry name" value="DNA_integrity_DisA_N_sf"/>
</dbReference>
<dbReference type="NCBIfam" id="NF010009">
    <property type="entry name" value="PRK13482.1"/>
    <property type="match status" value="1"/>
</dbReference>
<dbReference type="InterPro" id="IPR018906">
    <property type="entry name" value="DNA_integrity_scan_DisA_link"/>
</dbReference>
<evidence type="ECO:0000259" key="12">
    <source>
        <dbReference type="PROSITE" id="PS51794"/>
    </source>
</evidence>
<dbReference type="HAMAP" id="MF_01438">
    <property type="entry name" value="DisA"/>
    <property type="match status" value="1"/>
</dbReference>
<keyword evidence="6 11" id="KW-0227">DNA damage</keyword>
<dbReference type="Proteomes" id="UP000253034">
    <property type="component" value="Unassembled WGS sequence"/>
</dbReference>
<evidence type="ECO:0000256" key="1">
    <source>
        <dbReference type="ARBA" id="ARBA00000877"/>
    </source>
</evidence>